<evidence type="ECO:0000256" key="6">
    <source>
        <dbReference type="PIRSR" id="PIRSR000097-3"/>
    </source>
</evidence>
<dbReference type="Gene3D" id="3.20.20.100">
    <property type="entry name" value="NADP-dependent oxidoreductase domain"/>
    <property type="match status" value="1"/>
</dbReference>
<evidence type="ECO:0000256" key="3">
    <source>
        <dbReference type="ARBA" id="ARBA00023002"/>
    </source>
</evidence>
<organism evidence="8 9">
    <name type="scientific">Smittium angustum</name>
    <dbReference type="NCBI Taxonomy" id="133377"/>
    <lineage>
        <taxon>Eukaryota</taxon>
        <taxon>Fungi</taxon>
        <taxon>Fungi incertae sedis</taxon>
        <taxon>Zoopagomycota</taxon>
        <taxon>Kickxellomycotina</taxon>
        <taxon>Harpellomycetes</taxon>
        <taxon>Harpellales</taxon>
        <taxon>Legeriomycetaceae</taxon>
        <taxon>Smittium</taxon>
    </lineage>
</organism>
<keyword evidence="2" id="KW-0521">NADP</keyword>
<sequence length="297" mass="33433">MSFTPRITKLNNGLQIPTVGLGCWQIRDKSKMKELVKLAIKVGYRHIDTATSYTNEDAIGDALEEVFADESYGVTRKDIWVTSKLSFAEHGYENAINAVEKSLSKLKLDYIDLYIIHFPGSSGRAVDDPELPSLRKASWLGLEEMHKRGKVRAIGVSNYQIRHLDELMKYATITPVVNQCEFHPLLISTELRAHTKKLGINFEAYSSLGEGNLVNGNYTFEELDTIARAHGASIAQILLCWGMQQGAIVLPKSSSEARLIENFECQKFTLTQEEMDQINNISSKVTKRFCWDPSVVQ</sequence>
<name>A0A2U1J758_SMIAN</name>
<dbReference type="AlphaFoldDB" id="A0A2U1J758"/>
<dbReference type="PIRSF" id="PIRSF000097">
    <property type="entry name" value="AKR"/>
    <property type="match status" value="1"/>
</dbReference>
<accession>A0A2U1J758</accession>
<dbReference type="PROSITE" id="PS00798">
    <property type="entry name" value="ALDOKETO_REDUCTASE_1"/>
    <property type="match status" value="1"/>
</dbReference>
<dbReference type="Proteomes" id="UP000245591">
    <property type="component" value="Unassembled WGS sequence"/>
</dbReference>
<evidence type="ECO:0000313" key="9">
    <source>
        <dbReference type="Proteomes" id="UP000245591"/>
    </source>
</evidence>
<dbReference type="PRINTS" id="PR00069">
    <property type="entry name" value="ALDKETRDTASE"/>
</dbReference>
<comment type="caution">
    <text evidence="8">The sequence shown here is derived from an EMBL/GenBank/DDBJ whole genome shotgun (WGS) entry which is preliminary data.</text>
</comment>
<dbReference type="GO" id="GO:0016616">
    <property type="term" value="F:oxidoreductase activity, acting on the CH-OH group of donors, NAD or NADP as acceptor"/>
    <property type="evidence" value="ECO:0007669"/>
    <property type="project" value="UniProtKB-ARBA"/>
</dbReference>
<keyword evidence="9" id="KW-1185">Reference proteome</keyword>
<keyword evidence="3" id="KW-0560">Oxidoreductase</keyword>
<dbReference type="Pfam" id="PF00248">
    <property type="entry name" value="Aldo_ket_red"/>
    <property type="match status" value="1"/>
</dbReference>
<dbReference type="PROSITE" id="PS51257">
    <property type="entry name" value="PROKAR_LIPOPROTEIN"/>
    <property type="match status" value="1"/>
</dbReference>
<dbReference type="PROSITE" id="PS00062">
    <property type="entry name" value="ALDOKETO_REDUCTASE_2"/>
    <property type="match status" value="1"/>
</dbReference>
<dbReference type="FunFam" id="3.20.20.100:FF:000002">
    <property type="entry name" value="2,5-diketo-D-gluconic acid reductase A"/>
    <property type="match status" value="1"/>
</dbReference>
<reference evidence="8 9" key="1">
    <citation type="journal article" date="2018" name="MBio">
        <title>Comparative Genomics Reveals the Core Gene Toolbox for the Fungus-Insect Symbiosis.</title>
        <authorList>
            <person name="Wang Y."/>
            <person name="Stata M."/>
            <person name="Wang W."/>
            <person name="Stajich J.E."/>
            <person name="White M.M."/>
            <person name="Moncalvo J.M."/>
        </authorList>
    </citation>
    <scope>NUCLEOTIDE SEQUENCE [LARGE SCALE GENOMIC DNA]</scope>
    <source>
        <strain evidence="8 9">AUS-126-30</strain>
    </source>
</reference>
<dbReference type="PANTHER" id="PTHR43827:SF3">
    <property type="entry name" value="NADP-DEPENDENT OXIDOREDUCTASE DOMAIN-CONTAINING PROTEIN"/>
    <property type="match status" value="1"/>
</dbReference>
<dbReference type="InterPro" id="IPR023210">
    <property type="entry name" value="NADP_OxRdtase_dom"/>
</dbReference>
<proteinExistence type="inferred from homology"/>
<dbReference type="InterPro" id="IPR036812">
    <property type="entry name" value="NAD(P)_OxRdtase_dom_sf"/>
</dbReference>
<evidence type="ECO:0000256" key="5">
    <source>
        <dbReference type="PIRSR" id="PIRSR000097-2"/>
    </source>
</evidence>
<dbReference type="SUPFAM" id="SSF51430">
    <property type="entry name" value="NAD(P)-linked oxidoreductase"/>
    <property type="match status" value="1"/>
</dbReference>
<comment type="similarity">
    <text evidence="1">Belongs to the aldo/keto reductase family.</text>
</comment>
<gene>
    <name evidence="8" type="ORF">BB558_002965</name>
</gene>
<dbReference type="InterPro" id="IPR020471">
    <property type="entry name" value="AKR"/>
</dbReference>
<feature type="binding site" evidence="5">
    <location>
        <position position="117"/>
    </location>
    <ligand>
        <name>substrate</name>
    </ligand>
</feature>
<protein>
    <recommendedName>
        <fullName evidence="7">NADP-dependent oxidoreductase domain-containing protein</fullName>
    </recommendedName>
</protein>
<evidence type="ECO:0000313" key="8">
    <source>
        <dbReference type="EMBL" id="PWA00940.1"/>
    </source>
</evidence>
<feature type="site" description="Lowers pKa of active site Tyr" evidence="6">
    <location>
        <position position="84"/>
    </location>
</feature>
<evidence type="ECO:0000259" key="7">
    <source>
        <dbReference type="Pfam" id="PF00248"/>
    </source>
</evidence>
<evidence type="ECO:0000256" key="4">
    <source>
        <dbReference type="PIRSR" id="PIRSR000097-1"/>
    </source>
</evidence>
<dbReference type="PANTHER" id="PTHR43827">
    <property type="entry name" value="2,5-DIKETO-D-GLUCONIC ACID REDUCTASE"/>
    <property type="match status" value="1"/>
</dbReference>
<dbReference type="InterPro" id="IPR018170">
    <property type="entry name" value="Aldo/ket_reductase_CS"/>
</dbReference>
<dbReference type="EMBL" id="MBFU01000263">
    <property type="protein sequence ID" value="PWA00940.1"/>
    <property type="molecule type" value="Genomic_DNA"/>
</dbReference>
<feature type="domain" description="NADP-dependent oxidoreductase" evidence="7">
    <location>
        <begin position="19"/>
        <end position="281"/>
    </location>
</feature>
<evidence type="ECO:0000256" key="2">
    <source>
        <dbReference type="ARBA" id="ARBA00022857"/>
    </source>
</evidence>
<evidence type="ECO:0000256" key="1">
    <source>
        <dbReference type="ARBA" id="ARBA00007905"/>
    </source>
</evidence>
<feature type="active site" description="Proton donor" evidence="4">
    <location>
        <position position="53"/>
    </location>
</feature>